<proteinExistence type="predicted"/>
<protein>
    <submittedName>
        <fullName evidence="2">Uncharacterized protein</fullName>
    </submittedName>
</protein>
<dbReference type="EMBL" id="KQ435711">
    <property type="protein sequence ID" value="KOX79604.1"/>
    <property type="molecule type" value="Genomic_DNA"/>
</dbReference>
<gene>
    <name evidence="2" type="ORF">WN51_02870</name>
</gene>
<dbReference type="AlphaFoldDB" id="A0A0N0BJT4"/>
<feature type="compositionally biased region" description="Polar residues" evidence="1">
    <location>
        <begin position="39"/>
        <end position="54"/>
    </location>
</feature>
<name>A0A0N0BJT4_9HYME</name>
<dbReference type="Proteomes" id="UP000053105">
    <property type="component" value="Unassembled WGS sequence"/>
</dbReference>
<accession>A0A0N0BJT4</accession>
<evidence type="ECO:0000313" key="2">
    <source>
        <dbReference type="EMBL" id="KOX79604.1"/>
    </source>
</evidence>
<reference evidence="2 3" key="1">
    <citation type="submission" date="2015-07" db="EMBL/GenBank/DDBJ databases">
        <title>The genome of Melipona quadrifasciata.</title>
        <authorList>
            <person name="Pan H."/>
            <person name="Kapheim K."/>
        </authorList>
    </citation>
    <scope>NUCLEOTIDE SEQUENCE [LARGE SCALE GENOMIC DNA]</scope>
    <source>
        <strain evidence="2">0111107301</strain>
        <tissue evidence="2">Whole body</tissue>
    </source>
</reference>
<organism evidence="2 3">
    <name type="scientific">Melipona quadrifasciata</name>
    <dbReference type="NCBI Taxonomy" id="166423"/>
    <lineage>
        <taxon>Eukaryota</taxon>
        <taxon>Metazoa</taxon>
        <taxon>Ecdysozoa</taxon>
        <taxon>Arthropoda</taxon>
        <taxon>Hexapoda</taxon>
        <taxon>Insecta</taxon>
        <taxon>Pterygota</taxon>
        <taxon>Neoptera</taxon>
        <taxon>Endopterygota</taxon>
        <taxon>Hymenoptera</taxon>
        <taxon>Apocrita</taxon>
        <taxon>Aculeata</taxon>
        <taxon>Apoidea</taxon>
        <taxon>Anthophila</taxon>
        <taxon>Apidae</taxon>
        <taxon>Melipona</taxon>
    </lineage>
</organism>
<keyword evidence="3" id="KW-1185">Reference proteome</keyword>
<evidence type="ECO:0000313" key="3">
    <source>
        <dbReference type="Proteomes" id="UP000053105"/>
    </source>
</evidence>
<feature type="region of interest" description="Disordered" evidence="1">
    <location>
        <begin position="1"/>
        <end position="58"/>
    </location>
</feature>
<sequence>MCLNKTSGSEESKTSGAASKTDSDSISHTQLHNLRVLQNRKSGSNRPIAPNSSLPDGFVNEISTLARKEKQKRPKQSV</sequence>
<feature type="compositionally biased region" description="Polar residues" evidence="1">
    <location>
        <begin position="14"/>
        <end position="32"/>
    </location>
</feature>
<evidence type="ECO:0000256" key="1">
    <source>
        <dbReference type="SAM" id="MobiDB-lite"/>
    </source>
</evidence>